<protein>
    <recommendedName>
        <fullName evidence="5">DUF2750 domain-containing protein</fullName>
    </recommendedName>
</protein>
<dbReference type="RefSeq" id="WP_103293321.1">
    <property type="nucleotide sequence ID" value="NZ_CP033924.1"/>
</dbReference>
<dbReference type="Proteomes" id="UP000279972">
    <property type="component" value="Chromosome"/>
</dbReference>
<accession>A0A3G6RQ36</accession>
<proteinExistence type="predicted"/>
<dbReference type="EMBL" id="CP033924">
    <property type="protein sequence ID" value="AZA83175.1"/>
    <property type="molecule type" value="Genomic_DNA"/>
</dbReference>
<name>A0A3G6RQ36_CHRLC</name>
<dbReference type="EMBL" id="PPEH01000009">
    <property type="protein sequence ID" value="PNW11934.1"/>
    <property type="molecule type" value="Genomic_DNA"/>
</dbReference>
<gene>
    <name evidence="2" type="ORF">C1637_19435</name>
    <name evidence="1" type="ORF">EG342_15390</name>
</gene>
<dbReference type="OrthoDB" id="1246679at2"/>
<evidence type="ECO:0000313" key="4">
    <source>
        <dbReference type="Proteomes" id="UP000279972"/>
    </source>
</evidence>
<evidence type="ECO:0000313" key="1">
    <source>
        <dbReference type="EMBL" id="AZA83175.1"/>
    </source>
</evidence>
<keyword evidence="4" id="KW-1185">Reference proteome</keyword>
<evidence type="ECO:0000313" key="2">
    <source>
        <dbReference type="EMBL" id="PNW11934.1"/>
    </source>
</evidence>
<organism evidence="2 3">
    <name type="scientific">Chryseobacterium lactis</name>
    <dbReference type="NCBI Taxonomy" id="1241981"/>
    <lineage>
        <taxon>Bacteria</taxon>
        <taxon>Pseudomonadati</taxon>
        <taxon>Bacteroidota</taxon>
        <taxon>Flavobacteriia</taxon>
        <taxon>Flavobacteriales</taxon>
        <taxon>Weeksellaceae</taxon>
        <taxon>Chryseobacterium group</taxon>
        <taxon>Chryseobacterium</taxon>
    </lineage>
</organism>
<reference evidence="2 3" key="1">
    <citation type="submission" date="2018-01" db="EMBL/GenBank/DDBJ databases">
        <title>Draft genome sequences of Chryseobacterium lactis NCTC11390, Chryseobacterium oncorhynchi 701B-08, and Chryseobacterium viscerum 687B-08.</title>
        <authorList>
            <person name="Jeong J.-J."/>
            <person name="Lee Y.J."/>
            <person name="Park B."/>
            <person name="Choi I.-G."/>
            <person name="Kim K.D."/>
        </authorList>
    </citation>
    <scope>NUCLEOTIDE SEQUENCE [LARGE SCALE GENOMIC DNA]</scope>
    <source>
        <strain evidence="2 3">NCTC11390</strain>
    </source>
</reference>
<evidence type="ECO:0000313" key="3">
    <source>
        <dbReference type="Proteomes" id="UP000236262"/>
    </source>
</evidence>
<dbReference type="KEGG" id="clac:EG342_15390"/>
<dbReference type="AlphaFoldDB" id="A0A3G6RQ36"/>
<reference evidence="1 4" key="2">
    <citation type="submission" date="2018-11" db="EMBL/GenBank/DDBJ databases">
        <title>Proposal to divide the Flavobacteriaceae and reorganize its genera based on Amino Acid Identity values calculated from whole genome sequences.</title>
        <authorList>
            <person name="Nicholson A.C."/>
            <person name="Gulvik C.A."/>
            <person name="Whitney A.M."/>
            <person name="Humrighouse B.W."/>
            <person name="Bell M."/>
            <person name="Holmes B."/>
            <person name="Steigerwalt A.G."/>
            <person name="Villarma A."/>
            <person name="Sheth M."/>
            <person name="Batra D."/>
            <person name="Pryor J."/>
            <person name="Bernardet J.-F."/>
            <person name="Hugo C."/>
            <person name="Kampfer P."/>
            <person name="Newman J."/>
            <person name="McQuiston J.R."/>
        </authorList>
    </citation>
    <scope>NUCLEOTIDE SEQUENCE [LARGE SCALE GENOMIC DNA]</scope>
    <source>
        <strain evidence="1 4">KC_1864</strain>
    </source>
</reference>
<sequence>MNIEQLREKAQPLIRKVLLFVSAQDSDEILAYASENESLRFVVKHADQWMGLKEDHDEFSFSPVMIETVDTSKYIPLTKRATEVYPPFETLMHYGDVKIQAWITENDGDKDDLSSLAAFAPDEYIDLWMDSHPMYSNDEIFAYEGGWAMIWPEDDEPMQWNEDLDFLFQIGLQDEPFIEVFYEKENEIYICMERNT</sequence>
<dbReference type="Proteomes" id="UP000236262">
    <property type="component" value="Unassembled WGS sequence"/>
</dbReference>
<evidence type="ECO:0008006" key="5">
    <source>
        <dbReference type="Google" id="ProtNLM"/>
    </source>
</evidence>